<comment type="caution">
    <text evidence="2">The sequence shown here is derived from an EMBL/GenBank/DDBJ whole genome shotgun (WGS) entry which is preliminary data.</text>
</comment>
<feature type="compositionally biased region" description="Polar residues" evidence="1">
    <location>
        <begin position="32"/>
        <end position="51"/>
    </location>
</feature>
<evidence type="ECO:0000313" key="2">
    <source>
        <dbReference type="EMBL" id="MBW0522925.1"/>
    </source>
</evidence>
<name>A0A9Q3I1I3_9BASI</name>
<evidence type="ECO:0000313" key="3">
    <source>
        <dbReference type="Proteomes" id="UP000765509"/>
    </source>
</evidence>
<dbReference type="Proteomes" id="UP000765509">
    <property type="component" value="Unassembled WGS sequence"/>
</dbReference>
<dbReference type="EMBL" id="AVOT02029919">
    <property type="protein sequence ID" value="MBW0522925.1"/>
    <property type="molecule type" value="Genomic_DNA"/>
</dbReference>
<reference evidence="2" key="1">
    <citation type="submission" date="2021-03" db="EMBL/GenBank/DDBJ databases">
        <title>Draft genome sequence of rust myrtle Austropuccinia psidii MF-1, a brazilian biotype.</title>
        <authorList>
            <person name="Quecine M.C."/>
            <person name="Pachon D.M.R."/>
            <person name="Bonatelli M.L."/>
            <person name="Correr F.H."/>
            <person name="Franceschini L.M."/>
            <person name="Leite T.F."/>
            <person name="Margarido G.R.A."/>
            <person name="Almeida C.A."/>
            <person name="Ferrarezi J.A."/>
            <person name="Labate C.A."/>
        </authorList>
    </citation>
    <scope>NUCLEOTIDE SEQUENCE</scope>
    <source>
        <strain evidence="2">MF-1</strain>
    </source>
</reference>
<feature type="region of interest" description="Disordered" evidence="1">
    <location>
        <begin position="20"/>
        <end position="51"/>
    </location>
</feature>
<protein>
    <submittedName>
        <fullName evidence="2">Uncharacterized protein</fullName>
    </submittedName>
</protein>
<dbReference type="AlphaFoldDB" id="A0A9Q3I1I3"/>
<keyword evidence="3" id="KW-1185">Reference proteome</keyword>
<accession>A0A9Q3I1I3</accession>
<proteinExistence type="predicted"/>
<organism evidence="2 3">
    <name type="scientific">Austropuccinia psidii MF-1</name>
    <dbReference type="NCBI Taxonomy" id="1389203"/>
    <lineage>
        <taxon>Eukaryota</taxon>
        <taxon>Fungi</taxon>
        <taxon>Dikarya</taxon>
        <taxon>Basidiomycota</taxon>
        <taxon>Pucciniomycotina</taxon>
        <taxon>Pucciniomycetes</taxon>
        <taxon>Pucciniales</taxon>
        <taxon>Sphaerophragmiaceae</taxon>
        <taxon>Austropuccinia</taxon>
    </lineage>
</organism>
<evidence type="ECO:0000256" key="1">
    <source>
        <dbReference type="SAM" id="MobiDB-lite"/>
    </source>
</evidence>
<gene>
    <name evidence="2" type="ORF">O181_062640</name>
</gene>
<sequence length="128" mass="14516">MTPKFNNFSLQNSLSKSAGTHNSEIYDHEPNTPLSTSTTVPKNSALSTLPTDPYITSTISKQNKYTTECPRFHQERKKSRICASCACSAGLKKIIPDLQDPFEVFVHTLHYPLEAFEQHLWAQLCFHM</sequence>